<organism evidence="1 2">
    <name type="scientific">Halomonas eurihalina</name>
    <dbReference type="NCBI Taxonomy" id="42566"/>
    <lineage>
        <taxon>Bacteria</taxon>
        <taxon>Pseudomonadati</taxon>
        <taxon>Pseudomonadota</taxon>
        <taxon>Gammaproteobacteria</taxon>
        <taxon>Oceanospirillales</taxon>
        <taxon>Halomonadaceae</taxon>
        <taxon>Halomonas</taxon>
    </lineage>
</organism>
<evidence type="ECO:0000313" key="2">
    <source>
        <dbReference type="Proteomes" id="UP000324260"/>
    </source>
</evidence>
<dbReference type="EMBL" id="VTPU01000001">
    <property type="protein sequence ID" value="TZG41275.1"/>
    <property type="molecule type" value="Genomic_DNA"/>
</dbReference>
<dbReference type="RefSeq" id="WP_149320469.1">
    <property type="nucleotide sequence ID" value="NZ_JARWAH010000001.1"/>
</dbReference>
<keyword evidence="2" id="KW-1185">Reference proteome</keyword>
<dbReference type="AlphaFoldDB" id="A0A5D9DF39"/>
<evidence type="ECO:0000313" key="1">
    <source>
        <dbReference type="EMBL" id="TZG41275.1"/>
    </source>
</evidence>
<dbReference type="Proteomes" id="UP000324260">
    <property type="component" value="Unassembled WGS sequence"/>
</dbReference>
<comment type="caution">
    <text evidence="1">The sequence shown here is derived from an EMBL/GenBank/DDBJ whole genome shotgun (WGS) entry which is preliminary data.</text>
</comment>
<name>A0A5D9DF39_HALER</name>
<proteinExistence type="predicted"/>
<reference evidence="1 2" key="1">
    <citation type="submission" date="2019-08" db="EMBL/GenBank/DDBJ databases">
        <title>Draft Genome Sequence of Halomonas eurihalina Isolated from Preserved Hide-surface.</title>
        <authorList>
            <person name="Hussain S.A."/>
            <person name="Xu A."/>
            <person name="Sarker M."/>
            <person name="Sommers C."/>
        </authorList>
    </citation>
    <scope>NUCLEOTIDE SEQUENCE [LARGE SCALE GENOMIC DNA]</scope>
    <source>
        <strain evidence="1 2">MS1</strain>
    </source>
</reference>
<protein>
    <submittedName>
        <fullName evidence="1">Uncharacterized protein</fullName>
    </submittedName>
</protein>
<accession>A0A5D9DF39</accession>
<gene>
    <name evidence="1" type="ORF">FZZ93_01015</name>
</gene>
<sequence length="251" mass="28465">MAYDFRSPHYCLNHAERHIQSFSEEMKKFVDSSPFKRVMEFDPNGPRDIHKIILEKEMPEALSGISADIVLNLRASLDQSMHAIGMSFSGKGLNFPIRSGENDFLGLKDRIVKRASEEIFNTIYSLNPYQGGDNLLWEMNSLCNSQKHEIITPIATYARMESAYIKNIESSHNFSFPPKWDPENQQMILAIVDHRTEASISGKIIYQIVIAKEGNLSGLPALDVFKKMHERTQKIVDALEQESTSLGIISS</sequence>